<dbReference type="Pfam" id="PF08545">
    <property type="entry name" value="ACP_syn_III"/>
    <property type="match status" value="1"/>
</dbReference>
<accession>A0A6G9YV28</accession>
<dbReference type="CDD" id="cd00827">
    <property type="entry name" value="init_cond_enzymes"/>
    <property type="match status" value="1"/>
</dbReference>
<reference evidence="6 7" key="1">
    <citation type="journal article" date="2019" name="ACS Chem. Biol.">
        <title>Identification and Mobilization of a Cryptic Antibiotic Biosynthesis Gene Locus from a Human-Pathogenic Nocardia Isolate.</title>
        <authorList>
            <person name="Herisse M."/>
            <person name="Ishida K."/>
            <person name="Porter J.L."/>
            <person name="Howden B."/>
            <person name="Hertweck C."/>
            <person name="Stinear T.P."/>
            <person name="Pidot S.J."/>
        </authorList>
    </citation>
    <scope>NUCLEOTIDE SEQUENCE [LARGE SCALE GENOMIC DNA]</scope>
    <source>
        <strain evidence="6 7">AUSMDU00012715</strain>
    </source>
</reference>
<evidence type="ECO:0000256" key="1">
    <source>
        <dbReference type="ARBA" id="ARBA00022679"/>
    </source>
</evidence>
<evidence type="ECO:0000256" key="3">
    <source>
        <dbReference type="SAM" id="MobiDB-lite"/>
    </source>
</evidence>
<feature type="region of interest" description="Disordered" evidence="3">
    <location>
        <begin position="355"/>
        <end position="387"/>
    </location>
</feature>
<dbReference type="InterPro" id="IPR013751">
    <property type="entry name" value="ACP_syn_III_N"/>
</dbReference>
<gene>
    <name evidence="6" type="ORF">F6W96_00125</name>
</gene>
<dbReference type="SUPFAM" id="SSF53901">
    <property type="entry name" value="Thiolase-like"/>
    <property type="match status" value="1"/>
</dbReference>
<protein>
    <submittedName>
        <fullName evidence="6">3-oxoacyl-ACP synthase</fullName>
    </submittedName>
</protein>
<dbReference type="GO" id="GO:0004315">
    <property type="term" value="F:3-oxoacyl-[acyl-carrier-protein] synthase activity"/>
    <property type="evidence" value="ECO:0007669"/>
    <property type="project" value="InterPro"/>
</dbReference>
<dbReference type="EMBL" id="CP046173">
    <property type="protein sequence ID" value="QIS16961.1"/>
    <property type="molecule type" value="Genomic_DNA"/>
</dbReference>
<evidence type="ECO:0000259" key="5">
    <source>
        <dbReference type="Pfam" id="PF08545"/>
    </source>
</evidence>
<dbReference type="GO" id="GO:0044550">
    <property type="term" value="P:secondary metabolite biosynthetic process"/>
    <property type="evidence" value="ECO:0007669"/>
    <property type="project" value="TreeGrafter"/>
</dbReference>
<dbReference type="Gene3D" id="3.40.47.10">
    <property type="match status" value="2"/>
</dbReference>
<dbReference type="InterPro" id="IPR016039">
    <property type="entry name" value="Thiolase-like"/>
</dbReference>
<dbReference type="Proteomes" id="UP000500953">
    <property type="component" value="Chromosome"/>
</dbReference>
<evidence type="ECO:0000313" key="7">
    <source>
        <dbReference type="Proteomes" id="UP000500953"/>
    </source>
</evidence>
<evidence type="ECO:0000259" key="4">
    <source>
        <dbReference type="Pfam" id="PF08541"/>
    </source>
</evidence>
<feature type="compositionally biased region" description="Basic and acidic residues" evidence="3">
    <location>
        <begin position="358"/>
        <end position="369"/>
    </location>
</feature>
<dbReference type="PANTHER" id="PTHR34069">
    <property type="entry name" value="3-OXOACYL-[ACYL-CARRIER-PROTEIN] SYNTHASE 3"/>
    <property type="match status" value="1"/>
</dbReference>
<sequence>MLALTGTGAMAADSMTSEKSRPIAAWSDVFISGTGSEVPPVVETEIAIAQGRIERQVAESTDIVSAAVSSMSAPEMASRAARSLSRMYHRDLADVALLIHATAWDQQHLAAPQYIQAALGMCVPMAFELRHGCAGGLTALAVAAQHLVANPADTVLVTAADRFTEPAFDRWRSASGLIHGDGAAAAMLTRGRGFAALRSFAAASAPAYEMTGRTAALMTGGSGETLDAIPTKRRLISTIGRAELVADLAQHTTDTVTAALHAAHLEFRDIDHIVVPHLGRKTLDAFFFTPMAAQWKASTWDFGRTVGHTGPADTLLGLDYLACTGALDPGQHVLAFGIGTGFCWSSAVIEIIDTPATADHRPTEPERAGDLPPSEFQLSSRLIGRLP</sequence>
<dbReference type="AlphaFoldDB" id="A0A6G9YV28"/>
<organism evidence="6 7">
    <name type="scientific">Nocardia terpenica</name>
    <dbReference type="NCBI Taxonomy" id="455432"/>
    <lineage>
        <taxon>Bacteria</taxon>
        <taxon>Bacillati</taxon>
        <taxon>Actinomycetota</taxon>
        <taxon>Actinomycetes</taxon>
        <taxon>Mycobacteriales</taxon>
        <taxon>Nocardiaceae</taxon>
        <taxon>Nocardia</taxon>
    </lineage>
</organism>
<dbReference type="Pfam" id="PF08541">
    <property type="entry name" value="ACP_syn_III_C"/>
    <property type="match status" value="1"/>
</dbReference>
<dbReference type="InterPro" id="IPR013747">
    <property type="entry name" value="ACP_syn_III_C"/>
</dbReference>
<dbReference type="PANTHER" id="PTHR34069:SF2">
    <property type="entry name" value="BETA-KETOACYL-[ACYL-CARRIER-PROTEIN] SYNTHASE III"/>
    <property type="match status" value="1"/>
</dbReference>
<evidence type="ECO:0000313" key="6">
    <source>
        <dbReference type="EMBL" id="QIS16961.1"/>
    </source>
</evidence>
<keyword evidence="2" id="KW-0012">Acyltransferase</keyword>
<name>A0A6G9YV28_9NOCA</name>
<proteinExistence type="predicted"/>
<feature type="domain" description="Beta-ketoacyl-[acyl-carrier-protein] synthase III C-terminal" evidence="4">
    <location>
        <begin position="260"/>
        <end position="351"/>
    </location>
</feature>
<dbReference type="GO" id="GO:0006633">
    <property type="term" value="P:fatty acid biosynthetic process"/>
    <property type="evidence" value="ECO:0007669"/>
    <property type="project" value="InterPro"/>
</dbReference>
<evidence type="ECO:0000256" key="2">
    <source>
        <dbReference type="ARBA" id="ARBA00023315"/>
    </source>
</evidence>
<keyword evidence="1" id="KW-0808">Transferase</keyword>
<feature type="domain" description="Beta-ketoacyl-[acyl-carrier-protein] synthase III N-terminal" evidence="5">
    <location>
        <begin position="127"/>
        <end position="192"/>
    </location>
</feature>